<gene>
    <name evidence="1" type="ORF">T4D_7770</name>
</gene>
<comment type="caution">
    <text evidence="1">The sequence shown here is derived from an EMBL/GenBank/DDBJ whole genome shotgun (WGS) entry which is preliminary data.</text>
</comment>
<dbReference type="Proteomes" id="UP000054995">
    <property type="component" value="Unassembled WGS sequence"/>
</dbReference>
<proteinExistence type="predicted"/>
<dbReference type="AlphaFoldDB" id="A0A0V1FFV8"/>
<dbReference type="EMBL" id="JYDT01000103">
    <property type="protein sequence ID" value="KRY84922.1"/>
    <property type="molecule type" value="Genomic_DNA"/>
</dbReference>
<keyword evidence="2" id="KW-1185">Reference proteome</keyword>
<evidence type="ECO:0000313" key="1">
    <source>
        <dbReference type="EMBL" id="KRY84922.1"/>
    </source>
</evidence>
<protein>
    <submittedName>
        <fullName evidence="1">Uncharacterized protein</fullName>
    </submittedName>
</protein>
<evidence type="ECO:0000313" key="2">
    <source>
        <dbReference type="Proteomes" id="UP000054995"/>
    </source>
</evidence>
<accession>A0A0V1FFV8</accession>
<dbReference type="OrthoDB" id="10352593at2759"/>
<reference evidence="1 2" key="1">
    <citation type="submission" date="2015-01" db="EMBL/GenBank/DDBJ databases">
        <title>Evolution of Trichinella species and genotypes.</title>
        <authorList>
            <person name="Korhonen P.K."/>
            <person name="Edoardo P."/>
            <person name="Giuseppe L.R."/>
            <person name="Gasser R.B."/>
        </authorList>
    </citation>
    <scope>NUCLEOTIDE SEQUENCE [LARGE SCALE GENOMIC DNA]</scope>
    <source>
        <strain evidence="1">ISS470</strain>
    </source>
</reference>
<name>A0A0V1FFV8_TRIPS</name>
<organism evidence="1 2">
    <name type="scientific">Trichinella pseudospiralis</name>
    <name type="common">Parasitic roundworm</name>
    <dbReference type="NCBI Taxonomy" id="6337"/>
    <lineage>
        <taxon>Eukaryota</taxon>
        <taxon>Metazoa</taxon>
        <taxon>Ecdysozoa</taxon>
        <taxon>Nematoda</taxon>
        <taxon>Enoplea</taxon>
        <taxon>Dorylaimia</taxon>
        <taxon>Trichinellida</taxon>
        <taxon>Trichinellidae</taxon>
        <taxon>Trichinella</taxon>
    </lineage>
</organism>
<sequence>MDDAMLTNRMQILLEYFHIYHHSDGYLLIENIIKVFLYIDGIYKAVPIRVVHLSTGQLCFPFSCSFEVAYVLRKSISIMKLFN</sequence>